<name>A0A367J828_RHIAZ</name>
<dbReference type="Pfam" id="PF12928">
    <property type="entry name" value="tRNA_int_end_N2"/>
    <property type="match status" value="1"/>
</dbReference>
<dbReference type="PANTHER" id="PTHR21027:SF1">
    <property type="entry name" value="TRNA-SPLICING ENDONUCLEASE SUBUNIT SEN54"/>
    <property type="match status" value="1"/>
</dbReference>
<dbReference type="GO" id="GO:0004519">
    <property type="term" value="F:endonuclease activity"/>
    <property type="evidence" value="ECO:0007669"/>
    <property type="project" value="UniProtKB-KW"/>
</dbReference>
<dbReference type="EMBL" id="PJQL01001937">
    <property type="protein sequence ID" value="RCH86112.1"/>
    <property type="molecule type" value="Genomic_DNA"/>
</dbReference>
<evidence type="ECO:0000256" key="2">
    <source>
        <dbReference type="ARBA" id="ARBA00022694"/>
    </source>
</evidence>
<feature type="domain" description="tRNA-splicing endonuclease subunit Sen54 N-terminal" evidence="3">
    <location>
        <begin position="54"/>
        <end position="105"/>
    </location>
</feature>
<dbReference type="GO" id="GO:0000379">
    <property type="term" value="P:tRNA-type intron splice site recognition and cleavage"/>
    <property type="evidence" value="ECO:0007669"/>
    <property type="project" value="TreeGrafter"/>
</dbReference>
<dbReference type="OrthoDB" id="408683at2759"/>
<dbReference type="Proteomes" id="UP000252139">
    <property type="component" value="Unassembled WGS sequence"/>
</dbReference>
<keyword evidence="4" id="KW-0540">Nuclease</keyword>
<sequence>MNNEDDEEELTDYTRLLNKKKLKRNQKHESTQDPERGQDALFECLNMPSILQKSACRGTLTSTGWIQITLNKGTHLHTVGFSHQRETMLYPEEAAFLISRNALMVTDKDNHQVSFEDMCMVMDQDPWLTLDKYWVYAYLKRLGYIVMRSKPIITQGHIMEHTIKKKVKGPLVWNYACRNYDQVYSTLSIVLRNPWYKPFDHWLMDWDVYKPRPTWKKKDPGPPDFRILVNNARDPMPTIDTFNALFSNDIEQMIALVGDAEGVVFLKIEGTT</sequence>
<gene>
    <name evidence="4" type="primary">SEN54_2</name>
    <name evidence="4" type="ORF">CU097_008082</name>
</gene>
<dbReference type="InterPro" id="IPR024336">
    <property type="entry name" value="tRNA_splic_suSen54_N"/>
</dbReference>
<comment type="caution">
    <text evidence="4">The sequence shown here is derived from an EMBL/GenBank/DDBJ whole genome shotgun (WGS) entry which is preliminary data.</text>
</comment>
<organism evidence="4 5">
    <name type="scientific">Rhizopus azygosporus</name>
    <name type="common">Rhizopus microsporus var. azygosporus</name>
    <dbReference type="NCBI Taxonomy" id="86630"/>
    <lineage>
        <taxon>Eukaryota</taxon>
        <taxon>Fungi</taxon>
        <taxon>Fungi incertae sedis</taxon>
        <taxon>Mucoromycota</taxon>
        <taxon>Mucoromycotina</taxon>
        <taxon>Mucoromycetes</taxon>
        <taxon>Mucorales</taxon>
        <taxon>Mucorineae</taxon>
        <taxon>Rhizopodaceae</taxon>
        <taxon>Rhizopus</taxon>
    </lineage>
</organism>
<dbReference type="AlphaFoldDB" id="A0A367J828"/>
<evidence type="ECO:0000256" key="1">
    <source>
        <dbReference type="ARBA" id="ARBA00005736"/>
    </source>
</evidence>
<reference evidence="4 5" key="1">
    <citation type="journal article" date="2018" name="G3 (Bethesda)">
        <title>Phylogenetic and Phylogenomic Definition of Rhizopus Species.</title>
        <authorList>
            <person name="Gryganskyi A.P."/>
            <person name="Golan J."/>
            <person name="Dolatabadi S."/>
            <person name="Mondo S."/>
            <person name="Robb S."/>
            <person name="Idnurm A."/>
            <person name="Muszewska A."/>
            <person name="Steczkiewicz K."/>
            <person name="Masonjones S."/>
            <person name="Liao H.L."/>
            <person name="Gajdeczka M.T."/>
            <person name="Anike F."/>
            <person name="Vuek A."/>
            <person name="Anishchenko I.M."/>
            <person name="Voigt K."/>
            <person name="de Hoog G.S."/>
            <person name="Smith M.E."/>
            <person name="Heitman J."/>
            <person name="Vilgalys R."/>
            <person name="Stajich J.E."/>
        </authorList>
    </citation>
    <scope>NUCLEOTIDE SEQUENCE [LARGE SCALE GENOMIC DNA]</scope>
    <source>
        <strain evidence="4 5">CBS 357.93</strain>
    </source>
</reference>
<dbReference type="STRING" id="86630.A0A367J828"/>
<keyword evidence="5" id="KW-1185">Reference proteome</keyword>
<evidence type="ECO:0000313" key="5">
    <source>
        <dbReference type="Proteomes" id="UP000252139"/>
    </source>
</evidence>
<keyword evidence="4" id="KW-0255">Endonuclease</keyword>
<dbReference type="GO" id="GO:0000214">
    <property type="term" value="C:tRNA-intron endonuclease complex"/>
    <property type="evidence" value="ECO:0007669"/>
    <property type="project" value="TreeGrafter"/>
</dbReference>
<keyword evidence="2" id="KW-0819">tRNA processing</keyword>
<evidence type="ECO:0000259" key="3">
    <source>
        <dbReference type="Pfam" id="PF12928"/>
    </source>
</evidence>
<dbReference type="InterPro" id="IPR024337">
    <property type="entry name" value="tRNA_splic_suSen54"/>
</dbReference>
<keyword evidence="4" id="KW-0378">Hydrolase</keyword>
<comment type="similarity">
    <text evidence="1">Belongs to the SEN54 family.</text>
</comment>
<protein>
    <submittedName>
        <fullName evidence="4">tRNA-splicing endonuclease subunit sen54</fullName>
    </submittedName>
</protein>
<dbReference type="PANTHER" id="PTHR21027">
    <property type="entry name" value="TRNA-SPLICING ENDONUCLEASE SUBUNIT SEN54"/>
    <property type="match status" value="1"/>
</dbReference>
<accession>A0A367J828</accession>
<evidence type="ECO:0000313" key="4">
    <source>
        <dbReference type="EMBL" id="RCH86112.1"/>
    </source>
</evidence>
<proteinExistence type="inferred from homology"/>